<evidence type="ECO:0000313" key="5">
    <source>
        <dbReference type="EMBL" id="BBI34045.1"/>
    </source>
</evidence>
<keyword evidence="3 5" id="KW-0067">ATP-binding</keyword>
<keyword evidence="6" id="KW-1185">Reference proteome</keyword>
<gene>
    <name evidence="5" type="primary">yjkB</name>
    <name evidence="5" type="ORF">KCTCHS21_34440</name>
</gene>
<dbReference type="InterPro" id="IPR003439">
    <property type="entry name" value="ABC_transporter-like_ATP-bd"/>
</dbReference>
<organism evidence="5 6">
    <name type="scientific">Cohnella abietis</name>
    <dbReference type="NCBI Taxonomy" id="2507935"/>
    <lineage>
        <taxon>Bacteria</taxon>
        <taxon>Bacillati</taxon>
        <taxon>Bacillota</taxon>
        <taxon>Bacilli</taxon>
        <taxon>Bacillales</taxon>
        <taxon>Paenibacillaceae</taxon>
        <taxon>Cohnella</taxon>
    </lineage>
</organism>
<sequence>MTAILEIQQLAKKSWNKGNQETSYLFAEVSAEIQQPERISVIGASGQGKSTLLRTMALLETPDKGDMLYEGVSYLKKESRLWRKQICYVAQQAVMLPGSVEDNLRTTSRLHGGTYDEKLAAQLLEEAAMDGLDRNKNASELSGGEKQRIALIRSLLLRPSVLLLDEVTASLDSISARAVEQLLVRWHKEEGATIIWVTHDLEQAARTSDRTWFMSSGTLLENQRTTDFFRQPTTEAGRDFIRLLVSGEKL</sequence>
<reference evidence="5 6" key="1">
    <citation type="submission" date="2019-01" db="EMBL/GenBank/DDBJ databases">
        <title>Complete genome sequence of Cohnella hallensis HS21 isolated from Korean fir (Abies koreana) rhizospheric soil.</title>
        <authorList>
            <person name="Jiang L."/>
            <person name="Kang S.W."/>
            <person name="Kim S."/>
            <person name="Jung J."/>
            <person name="Kim C.Y."/>
            <person name="Kim D.H."/>
            <person name="Kim S.W."/>
            <person name="Lee J."/>
        </authorList>
    </citation>
    <scope>NUCLEOTIDE SEQUENCE [LARGE SCALE GENOMIC DNA]</scope>
    <source>
        <strain evidence="5 6">HS21</strain>
    </source>
</reference>
<dbReference type="InterPro" id="IPR003593">
    <property type="entry name" value="AAA+_ATPase"/>
</dbReference>
<dbReference type="SMART" id="SM00382">
    <property type="entry name" value="AAA"/>
    <property type="match status" value="1"/>
</dbReference>
<protein>
    <submittedName>
        <fullName evidence="5">Putative ABC transporter ATP-binding protein YjkB</fullName>
    </submittedName>
</protein>
<dbReference type="GO" id="GO:0005524">
    <property type="term" value="F:ATP binding"/>
    <property type="evidence" value="ECO:0007669"/>
    <property type="project" value="UniProtKB-KW"/>
</dbReference>
<dbReference type="Proteomes" id="UP000289856">
    <property type="component" value="Chromosome"/>
</dbReference>
<evidence type="ECO:0000256" key="2">
    <source>
        <dbReference type="ARBA" id="ARBA00022741"/>
    </source>
</evidence>
<evidence type="ECO:0000256" key="3">
    <source>
        <dbReference type="ARBA" id="ARBA00022840"/>
    </source>
</evidence>
<accession>A0A3T1D7L4</accession>
<proteinExistence type="predicted"/>
<dbReference type="RefSeq" id="WP_130610742.1">
    <property type="nucleotide sequence ID" value="NZ_AP019400.1"/>
</dbReference>
<dbReference type="KEGG" id="cohn:KCTCHS21_34440"/>
<evidence type="ECO:0000259" key="4">
    <source>
        <dbReference type="PROSITE" id="PS50893"/>
    </source>
</evidence>
<dbReference type="PROSITE" id="PS00211">
    <property type="entry name" value="ABC_TRANSPORTER_1"/>
    <property type="match status" value="1"/>
</dbReference>
<dbReference type="InterPro" id="IPR017871">
    <property type="entry name" value="ABC_transporter-like_CS"/>
</dbReference>
<keyword evidence="1" id="KW-0813">Transport</keyword>
<dbReference type="AlphaFoldDB" id="A0A3T1D7L4"/>
<dbReference type="PANTHER" id="PTHR43423">
    <property type="entry name" value="ABC TRANSPORTER I FAMILY MEMBER 17"/>
    <property type="match status" value="1"/>
</dbReference>
<evidence type="ECO:0000313" key="6">
    <source>
        <dbReference type="Proteomes" id="UP000289856"/>
    </source>
</evidence>
<dbReference type="EMBL" id="AP019400">
    <property type="protein sequence ID" value="BBI34045.1"/>
    <property type="molecule type" value="Genomic_DNA"/>
</dbReference>
<dbReference type="GO" id="GO:0016887">
    <property type="term" value="F:ATP hydrolysis activity"/>
    <property type="evidence" value="ECO:0007669"/>
    <property type="project" value="InterPro"/>
</dbReference>
<dbReference type="SUPFAM" id="SSF52540">
    <property type="entry name" value="P-loop containing nucleoside triphosphate hydrolases"/>
    <property type="match status" value="1"/>
</dbReference>
<evidence type="ECO:0000256" key="1">
    <source>
        <dbReference type="ARBA" id="ARBA00022448"/>
    </source>
</evidence>
<dbReference type="PANTHER" id="PTHR43423:SF1">
    <property type="entry name" value="ABC TRANSPORTER I FAMILY MEMBER 17"/>
    <property type="match status" value="1"/>
</dbReference>
<dbReference type="Pfam" id="PF00005">
    <property type="entry name" value="ABC_tran"/>
    <property type="match status" value="1"/>
</dbReference>
<feature type="domain" description="ABC transporter" evidence="4">
    <location>
        <begin position="5"/>
        <end position="241"/>
    </location>
</feature>
<dbReference type="InterPro" id="IPR027417">
    <property type="entry name" value="P-loop_NTPase"/>
</dbReference>
<dbReference type="OrthoDB" id="9785080at2"/>
<dbReference type="Gene3D" id="3.40.50.300">
    <property type="entry name" value="P-loop containing nucleotide triphosphate hydrolases"/>
    <property type="match status" value="1"/>
</dbReference>
<name>A0A3T1D7L4_9BACL</name>
<dbReference type="PROSITE" id="PS50893">
    <property type="entry name" value="ABC_TRANSPORTER_2"/>
    <property type="match status" value="1"/>
</dbReference>
<keyword evidence="2" id="KW-0547">Nucleotide-binding</keyword>